<evidence type="ECO:0000313" key="17">
    <source>
        <dbReference type="Proteomes" id="UP001378592"/>
    </source>
</evidence>
<dbReference type="EMBL" id="JAZDUA010000245">
    <property type="protein sequence ID" value="KAK7863016.1"/>
    <property type="molecule type" value="Genomic_DNA"/>
</dbReference>
<dbReference type="FunFam" id="1.10.630.10:FF:000042">
    <property type="entry name" value="Cytochrome P450"/>
    <property type="match status" value="1"/>
</dbReference>
<keyword evidence="7" id="KW-0256">Endoplasmic reticulum</keyword>
<keyword evidence="15" id="KW-1133">Transmembrane helix</keyword>
<dbReference type="Gene3D" id="1.10.630.10">
    <property type="entry name" value="Cytochrome P450"/>
    <property type="match status" value="1"/>
</dbReference>
<dbReference type="Pfam" id="PF00067">
    <property type="entry name" value="p450"/>
    <property type="match status" value="1"/>
</dbReference>
<keyword evidence="9 14" id="KW-0560">Oxidoreductase</keyword>
<gene>
    <name evidence="16" type="ORF">R5R35_010765</name>
</gene>
<keyword evidence="8" id="KW-0492">Microsome</keyword>
<dbReference type="SUPFAM" id="SSF48264">
    <property type="entry name" value="Cytochrome P450"/>
    <property type="match status" value="1"/>
</dbReference>
<organism evidence="16 17">
    <name type="scientific">Gryllus longicercus</name>
    <dbReference type="NCBI Taxonomy" id="2509291"/>
    <lineage>
        <taxon>Eukaryota</taxon>
        <taxon>Metazoa</taxon>
        <taxon>Ecdysozoa</taxon>
        <taxon>Arthropoda</taxon>
        <taxon>Hexapoda</taxon>
        <taxon>Insecta</taxon>
        <taxon>Pterygota</taxon>
        <taxon>Neoptera</taxon>
        <taxon>Polyneoptera</taxon>
        <taxon>Orthoptera</taxon>
        <taxon>Ensifera</taxon>
        <taxon>Gryllidea</taxon>
        <taxon>Grylloidea</taxon>
        <taxon>Gryllidae</taxon>
        <taxon>Gryllinae</taxon>
        <taxon>Gryllus</taxon>
    </lineage>
</organism>
<feature type="transmembrane region" description="Helical" evidence="15">
    <location>
        <begin position="20"/>
        <end position="37"/>
    </location>
</feature>
<evidence type="ECO:0000256" key="8">
    <source>
        <dbReference type="ARBA" id="ARBA00022848"/>
    </source>
</evidence>
<evidence type="ECO:0008006" key="18">
    <source>
        <dbReference type="Google" id="ProtNLM"/>
    </source>
</evidence>
<evidence type="ECO:0000256" key="4">
    <source>
        <dbReference type="ARBA" id="ARBA00010617"/>
    </source>
</evidence>
<evidence type="ECO:0000256" key="13">
    <source>
        <dbReference type="PIRSR" id="PIRSR602401-1"/>
    </source>
</evidence>
<dbReference type="InterPro" id="IPR017972">
    <property type="entry name" value="Cyt_P450_CS"/>
</dbReference>
<evidence type="ECO:0000256" key="14">
    <source>
        <dbReference type="RuleBase" id="RU000461"/>
    </source>
</evidence>
<evidence type="ECO:0000256" key="10">
    <source>
        <dbReference type="ARBA" id="ARBA00023004"/>
    </source>
</evidence>
<dbReference type="InterPro" id="IPR001128">
    <property type="entry name" value="Cyt_P450"/>
</dbReference>
<dbReference type="PRINTS" id="PR00385">
    <property type="entry name" value="P450"/>
</dbReference>
<evidence type="ECO:0000256" key="15">
    <source>
        <dbReference type="SAM" id="Phobius"/>
    </source>
</evidence>
<evidence type="ECO:0000256" key="9">
    <source>
        <dbReference type="ARBA" id="ARBA00023002"/>
    </source>
</evidence>
<dbReference type="InterPro" id="IPR036396">
    <property type="entry name" value="Cyt_P450_sf"/>
</dbReference>
<keyword evidence="12 15" id="KW-0472">Membrane</keyword>
<evidence type="ECO:0000256" key="1">
    <source>
        <dbReference type="ARBA" id="ARBA00001971"/>
    </source>
</evidence>
<protein>
    <recommendedName>
        <fullName evidence="18">Cytochrome P450</fullName>
    </recommendedName>
</protein>
<keyword evidence="11 14" id="KW-0503">Monooxygenase</keyword>
<dbReference type="PRINTS" id="PR00463">
    <property type="entry name" value="EP450I"/>
</dbReference>
<comment type="caution">
    <text evidence="16">The sequence shown here is derived from an EMBL/GenBank/DDBJ whole genome shotgun (WGS) entry which is preliminary data.</text>
</comment>
<comment type="cofactor">
    <cofactor evidence="1 13">
        <name>heme</name>
        <dbReference type="ChEBI" id="CHEBI:30413"/>
    </cofactor>
</comment>
<evidence type="ECO:0000256" key="6">
    <source>
        <dbReference type="ARBA" id="ARBA00022723"/>
    </source>
</evidence>
<dbReference type="GO" id="GO:0016705">
    <property type="term" value="F:oxidoreductase activity, acting on paired donors, with incorporation or reduction of molecular oxygen"/>
    <property type="evidence" value="ECO:0007669"/>
    <property type="project" value="InterPro"/>
</dbReference>
<comment type="similarity">
    <text evidence="4 14">Belongs to the cytochrome P450 family.</text>
</comment>
<dbReference type="InterPro" id="IPR002401">
    <property type="entry name" value="Cyt_P450_E_grp-I"/>
</dbReference>
<dbReference type="PANTHER" id="PTHR24292">
    <property type="entry name" value="CYTOCHROME P450"/>
    <property type="match status" value="1"/>
</dbReference>
<reference evidence="16 17" key="1">
    <citation type="submission" date="2024-03" db="EMBL/GenBank/DDBJ databases">
        <title>The genome assembly and annotation of the cricket Gryllus longicercus Weissman &amp; Gray.</title>
        <authorList>
            <person name="Szrajer S."/>
            <person name="Gray D."/>
            <person name="Ylla G."/>
        </authorList>
    </citation>
    <scope>NUCLEOTIDE SEQUENCE [LARGE SCALE GENOMIC DNA]</scope>
    <source>
        <strain evidence="16">DAG 2021-001</strain>
        <tissue evidence="16">Whole body minus gut</tissue>
    </source>
</reference>
<comment type="subcellular location">
    <subcellularLocation>
        <location evidence="3">Endoplasmic reticulum membrane</location>
        <topology evidence="3">Peripheral membrane protein</topology>
    </subcellularLocation>
    <subcellularLocation>
        <location evidence="2">Microsome membrane</location>
        <topology evidence="2">Peripheral membrane protein</topology>
    </subcellularLocation>
</comment>
<dbReference type="GO" id="GO:0005506">
    <property type="term" value="F:iron ion binding"/>
    <property type="evidence" value="ECO:0007669"/>
    <property type="project" value="InterPro"/>
</dbReference>
<dbReference type="AlphaFoldDB" id="A0AAN9VH87"/>
<dbReference type="GO" id="GO:0004497">
    <property type="term" value="F:monooxygenase activity"/>
    <property type="evidence" value="ECO:0007669"/>
    <property type="project" value="UniProtKB-KW"/>
</dbReference>
<dbReference type="Proteomes" id="UP001378592">
    <property type="component" value="Unassembled WGS sequence"/>
</dbReference>
<accession>A0AAN9VH87</accession>
<keyword evidence="5 13" id="KW-0349">Heme</keyword>
<evidence type="ECO:0000256" key="7">
    <source>
        <dbReference type="ARBA" id="ARBA00022824"/>
    </source>
</evidence>
<keyword evidence="17" id="KW-1185">Reference proteome</keyword>
<dbReference type="PANTHER" id="PTHR24292:SF54">
    <property type="entry name" value="CYP9F3-RELATED"/>
    <property type="match status" value="1"/>
</dbReference>
<dbReference type="GO" id="GO:0020037">
    <property type="term" value="F:heme binding"/>
    <property type="evidence" value="ECO:0007669"/>
    <property type="project" value="InterPro"/>
</dbReference>
<proteinExistence type="inferred from homology"/>
<dbReference type="PROSITE" id="PS00086">
    <property type="entry name" value="CYTOCHROME_P450"/>
    <property type="match status" value="1"/>
</dbReference>
<evidence type="ECO:0000256" key="5">
    <source>
        <dbReference type="ARBA" id="ARBA00022617"/>
    </source>
</evidence>
<evidence type="ECO:0000256" key="12">
    <source>
        <dbReference type="ARBA" id="ARBA00023136"/>
    </source>
</evidence>
<keyword evidence="15" id="KW-0812">Transmembrane</keyword>
<evidence type="ECO:0000256" key="2">
    <source>
        <dbReference type="ARBA" id="ARBA00004174"/>
    </source>
</evidence>
<evidence type="ECO:0000313" key="16">
    <source>
        <dbReference type="EMBL" id="KAK7863016.1"/>
    </source>
</evidence>
<dbReference type="CDD" id="cd11056">
    <property type="entry name" value="CYP6-like"/>
    <property type="match status" value="1"/>
</dbReference>
<feature type="transmembrane region" description="Helical" evidence="15">
    <location>
        <begin position="328"/>
        <end position="351"/>
    </location>
</feature>
<feature type="binding site" description="axial binding residue" evidence="13">
    <location>
        <position position="478"/>
    </location>
    <ligand>
        <name>heme</name>
        <dbReference type="ChEBI" id="CHEBI:30413"/>
    </ligand>
    <ligandPart>
        <name>Fe</name>
        <dbReference type="ChEBI" id="CHEBI:18248"/>
    </ligandPart>
</feature>
<sequence>MLSWIPGVGSVVARATWVDWTVIVGGLGALLYWLSTWTHDHFRRRGMPYARPLPLFGNVGALMLGRTNFFDLMVDSYRKFEGHPVFGFFQFMKPVIYIRDPQLIKLVAVKDFDHFVDHQAIASEKLEPMFARNLFSLKGQEWRDMRATLSPAFTSSKMRNIFKLIDLCGVQMADFLKRKFEKSRDRVYEAEMKDFFTRFANDVIATSAFGIEVDSLGQPENEFYHMGRDLTNTKGIKALILLGYMFLPKVMEVLRIPFNSTRVTNFFHNLVHDTIKERQQKGIFRPDMLQLLMQAREGQLKAEAGDEQENISGAKLKKLTDFDMTAQAVIFFFAGFDTVSTAMSYCAYALARHPEVQQRLQREVDEAFEKNDGKLTYEAVQEAKYMDMFISEVLRLYTAVPSLDRKCTKDFTIPAHGNVPAYTVRKGENIVLPVLPLHKDPKYWDDPETFDPERFSEENKHKITPFTYMPFGVGPRICIGNRFALLEAKVALAHLLRHFSIQATSKTAPKAEFAANDLSGAMKGGTWVGFAQRAQ</sequence>
<dbReference type="GO" id="GO:0005789">
    <property type="term" value="C:endoplasmic reticulum membrane"/>
    <property type="evidence" value="ECO:0007669"/>
    <property type="project" value="UniProtKB-SubCell"/>
</dbReference>
<evidence type="ECO:0000256" key="3">
    <source>
        <dbReference type="ARBA" id="ARBA00004406"/>
    </source>
</evidence>
<evidence type="ECO:0000256" key="11">
    <source>
        <dbReference type="ARBA" id="ARBA00023033"/>
    </source>
</evidence>
<keyword evidence="6 13" id="KW-0479">Metal-binding</keyword>
<keyword evidence="10 13" id="KW-0408">Iron</keyword>
<name>A0AAN9VH87_9ORTH</name>
<dbReference type="InterPro" id="IPR050476">
    <property type="entry name" value="Insect_CytP450_Detox"/>
</dbReference>